<evidence type="ECO:0000256" key="1">
    <source>
        <dbReference type="SAM" id="SignalP"/>
    </source>
</evidence>
<keyword evidence="3" id="KW-1185">Reference proteome</keyword>
<evidence type="ECO:0000313" key="3">
    <source>
        <dbReference type="Proteomes" id="UP000316213"/>
    </source>
</evidence>
<evidence type="ECO:0008006" key="4">
    <source>
        <dbReference type="Google" id="ProtNLM"/>
    </source>
</evidence>
<dbReference type="InterPro" id="IPR009599">
    <property type="entry name" value="DUF1207"/>
</dbReference>
<name>A0A5C6A833_9BACT</name>
<evidence type="ECO:0000313" key="2">
    <source>
        <dbReference type="EMBL" id="TWT95550.1"/>
    </source>
</evidence>
<feature type="chain" id="PRO_5022798313" description="DUF1207 domain-containing protein" evidence="1">
    <location>
        <begin position="29"/>
        <end position="320"/>
    </location>
</feature>
<accession>A0A5C6A833</accession>
<comment type="caution">
    <text evidence="2">The sequence shown here is derived from an EMBL/GenBank/DDBJ whole genome shotgun (WGS) entry which is preliminary data.</text>
</comment>
<dbReference type="RefSeq" id="WP_231603097.1">
    <property type="nucleotide sequence ID" value="NZ_SJPM01000006.1"/>
</dbReference>
<feature type="signal peptide" evidence="1">
    <location>
        <begin position="1"/>
        <end position="28"/>
    </location>
</feature>
<dbReference type="AlphaFoldDB" id="A0A5C6A833"/>
<dbReference type="Pfam" id="PF06727">
    <property type="entry name" value="DUF1207"/>
    <property type="match status" value="1"/>
</dbReference>
<reference evidence="2 3" key="1">
    <citation type="submission" date="2019-02" db="EMBL/GenBank/DDBJ databases">
        <title>Deep-cultivation of Planctomycetes and their phenomic and genomic characterization uncovers novel biology.</title>
        <authorList>
            <person name="Wiegand S."/>
            <person name="Jogler M."/>
            <person name="Boedeker C."/>
            <person name="Pinto D."/>
            <person name="Vollmers J."/>
            <person name="Rivas-Marin E."/>
            <person name="Kohn T."/>
            <person name="Peeters S.H."/>
            <person name="Heuer A."/>
            <person name="Rast P."/>
            <person name="Oberbeckmann S."/>
            <person name="Bunk B."/>
            <person name="Jeske O."/>
            <person name="Meyerdierks A."/>
            <person name="Storesund J.E."/>
            <person name="Kallscheuer N."/>
            <person name="Luecker S."/>
            <person name="Lage O.M."/>
            <person name="Pohl T."/>
            <person name="Merkel B.J."/>
            <person name="Hornburger P."/>
            <person name="Mueller R.-W."/>
            <person name="Bruemmer F."/>
            <person name="Labrenz M."/>
            <person name="Spormann A.M."/>
            <person name="Op Den Camp H."/>
            <person name="Overmann J."/>
            <person name="Amann R."/>
            <person name="Jetten M.S.M."/>
            <person name="Mascher T."/>
            <person name="Medema M.H."/>
            <person name="Devos D.P."/>
            <person name="Kaster A.-K."/>
            <person name="Ovreas L."/>
            <person name="Rohde M."/>
            <person name="Galperin M.Y."/>
            <person name="Jogler C."/>
        </authorList>
    </citation>
    <scope>NUCLEOTIDE SEQUENCE [LARGE SCALE GENOMIC DNA]</scope>
    <source>
        <strain evidence="2 3">Pla100</strain>
    </source>
</reference>
<protein>
    <recommendedName>
        <fullName evidence="4">DUF1207 domain-containing protein</fullName>
    </recommendedName>
</protein>
<sequence length="320" mass="36148" precursor="true">MSWWNCNLFSIACILCIAVGGSSALVMAQEPSLNEPIPIVEFGLSEPTIDLHSNALPMATNFHRSEPEYQWEFLPDGLLWEPYLAAPHEPRMSMILHQRIDEGYFWDSTLGGRVGLLRYGTSQSRGAEGFQWDLEGAVITRLNLEESEDVESMDYRFGTLLTMARGLWSAKFGYFHVSSHVGDEYLERNPTFERVNYVTESLIAAASFQQSDSLRLYGEAALALKASGGAKAWQFQTGAEFIAPVQPGKKGGPFTALNIDIREAVGFEPTFTLQTGWQWRGPRSGRRFRTGFQYHNGHTSQFTFFRDEEEHIGVGIWFDY</sequence>
<organism evidence="2 3">
    <name type="scientific">Neorhodopirellula pilleata</name>
    <dbReference type="NCBI Taxonomy" id="2714738"/>
    <lineage>
        <taxon>Bacteria</taxon>
        <taxon>Pseudomonadati</taxon>
        <taxon>Planctomycetota</taxon>
        <taxon>Planctomycetia</taxon>
        <taxon>Pirellulales</taxon>
        <taxon>Pirellulaceae</taxon>
        <taxon>Neorhodopirellula</taxon>
    </lineage>
</organism>
<dbReference type="Proteomes" id="UP000316213">
    <property type="component" value="Unassembled WGS sequence"/>
</dbReference>
<gene>
    <name evidence="2" type="ORF">Pla100_31910</name>
</gene>
<dbReference type="EMBL" id="SJPM01000006">
    <property type="protein sequence ID" value="TWT95550.1"/>
    <property type="molecule type" value="Genomic_DNA"/>
</dbReference>
<keyword evidence="1" id="KW-0732">Signal</keyword>
<proteinExistence type="predicted"/>